<gene>
    <name evidence="3" type="ORF">BXY57_1387</name>
</gene>
<dbReference type="OrthoDB" id="9801061at2"/>
<protein>
    <submittedName>
        <fullName evidence="3">Uncharacterized protein YbbC (DUF1343 family)</fullName>
    </submittedName>
</protein>
<feature type="domain" description="Peptidoglycan beta-N-acetylmuramidase NamZ N-terminal" evidence="1">
    <location>
        <begin position="45"/>
        <end position="244"/>
    </location>
</feature>
<dbReference type="Proteomes" id="UP000230000">
    <property type="component" value="Unassembled WGS sequence"/>
</dbReference>
<sequence length="391" mass="44551">MYTRKHFLWLMIWIHLLAGTAQGQRIVTGAERMDQYLPLLKNKRVALLVNQTSVVAGRNLVDTLLKHDVHIVKIFSPEHGFRGMVSAGEQVQNTTDSVTGLPVISLYGAGHYKPSAADLQDVDILVYDIQDVGVRFYTYISSLQYLMEAAAEHRLQLIVLDRPNPNGFYVDGPVLDTTYRSFVGMQPIPIVYGMTAGEYARMLNGEGWLTHHDTCALTVIPCLHYTHDSLYQLPVPPSPNLRTMNAVYLYPSLCLFEGTVISVGRGTDHPFEVFGHPDFPHRDFRFTPQSQPGAVHPLYENQICYGFSLIQSPEKTLKQIDHHLQLKWLIQAYKLYPDRSHFFNAYFPKLAGNAQLQKQIMEGMSEKAIRQSWKPALDQFLKIRAKYLLYP</sequence>
<dbReference type="PANTHER" id="PTHR42915">
    <property type="entry name" value="HYPOTHETICAL 460 KDA PROTEIN IN FEUA-SIGW INTERGENIC REGION [PRECURSOR]"/>
    <property type="match status" value="1"/>
</dbReference>
<reference evidence="3 4" key="1">
    <citation type="submission" date="2017-11" db="EMBL/GenBank/DDBJ databases">
        <title>Genomic Encyclopedia of Archaeal and Bacterial Type Strains, Phase II (KMG-II): From Individual Species to Whole Genera.</title>
        <authorList>
            <person name="Goeker M."/>
        </authorList>
    </citation>
    <scope>NUCLEOTIDE SEQUENCE [LARGE SCALE GENOMIC DNA]</scope>
    <source>
        <strain evidence="3 4">DSM 27268</strain>
    </source>
</reference>
<dbReference type="Gene3D" id="3.90.1150.140">
    <property type="match status" value="1"/>
</dbReference>
<evidence type="ECO:0000313" key="3">
    <source>
        <dbReference type="EMBL" id="PJJ75798.1"/>
    </source>
</evidence>
<accession>A0A2M9CVI6</accession>
<organism evidence="3 4">
    <name type="scientific">Thermoflavifilum aggregans</name>
    <dbReference type="NCBI Taxonomy" id="454188"/>
    <lineage>
        <taxon>Bacteria</taxon>
        <taxon>Pseudomonadati</taxon>
        <taxon>Bacteroidota</taxon>
        <taxon>Chitinophagia</taxon>
        <taxon>Chitinophagales</taxon>
        <taxon>Chitinophagaceae</taxon>
        <taxon>Thermoflavifilum</taxon>
    </lineage>
</organism>
<dbReference type="InterPro" id="IPR048503">
    <property type="entry name" value="NamZ_C"/>
</dbReference>
<dbReference type="GO" id="GO:0033922">
    <property type="term" value="F:peptidoglycan beta-N-acetylmuramidase activity"/>
    <property type="evidence" value="ECO:0007669"/>
    <property type="project" value="InterPro"/>
</dbReference>
<dbReference type="InterPro" id="IPR008302">
    <property type="entry name" value="NamZ"/>
</dbReference>
<evidence type="ECO:0000259" key="1">
    <source>
        <dbReference type="Pfam" id="PF07075"/>
    </source>
</evidence>
<feature type="domain" description="Peptidoglycan beta-N-acetylmuramidase NamZ C-terminal" evidence="2">
    <location>
        <begin position="248"/>
        <end position="390"/>
    </location>
</feature>
<dbReference type="InterPro" id="IPR048502">
    <property type="entry name" value="NamZ_N"/>
</dbReference>
<dbReference type="Gene3D" id="3.40.50.12170">
    <property type="entry name" value="Uncharacterised protein PF07075, DUF1343"/>
    <property type="match status" value="1"/>
</dbReference>
<dbReference type="EMBL" id="PGFG01000001">
    <property type="protein sequence ID" value="PJJ75798.1"/>
    <property type="molecule type" value="Genomic_DNA"/>
</dbReference>
<dbReference type="AlphaFoldDB" id="A0A2M9CVI6"/>
<dbReference type="Pfam" id="PF07075">
    <property type="entry name" value="NamZ_N"/>
    <property type="match status" value="1"/>
</dbReference>
<dbReference type="PANTHER" id="PTHR42915:SF1">
    <property type="entry name" value="PEPTIDOGLYCAN BETA-N-ACETYLMURAMIDASE NAMZ"/>
    <property type="match status" value="1"/>
</dbReference>
<name>A0A2M9CVI6_9BACT</name>
<comment type="caution">
    <text evidence="3">The sequence shown here is derived from an EMBL/GenBank/DDBJ whole genome shotgun (WGS) entry which is preliminary data.</text>
</comment>
<dbReference type="Pfam" id="PF20732">
    <property type="entry name" value="NamZ_C"/>
    <property type="match status" value="1"/>
</dbReference>
<dbReference type="PIRSF" id="PIRSF016719">
    <property type="entry name" value="UCP016719"/>
    <property type="match status" value="1"/>
</dbReference>
<evidence type="ECO:0000259" key="2">
    <source>
        <dbReference type="Pfam" id="PF20732"/>
    </source>
</evidence>
<evidence type="ECO:0000313" key="4">
    <source>
        <dbReference type="Proteomes" id="UP000230000"/>
    </source>
</evidence>
<dbReference type="RefSeq" id="WP_100315376.1">
    <property type="nucleotide sequence ID" value="NZ_PGFG01000001.1"/>
</dbReference>
<proteinExistence type="predicted"/>
<keyword evidence="4" id="KW-1185">Reference proteome</keyword>